<feature type="domain" description="PurM-like C-terminal" evidence="4">
    <location>
        <begin position="150"/>
        <end position="300"/>
    </location>
</feature>
<feature type="binding site" evidence="2">
    <location>
        <position position="210"/>
    </location>
    <ligand>
        <name>Mg(2+)</name>
        <dbReference type="ChEBI" id="CHEBI:18420"/>
        <label>3</label>
    </ligand>
</feature>
<feature type="binding site" evidence="2">
    <location>
        <position position="30"/>
    </location>
    <ligand>
        <name>Mg(2+)</name>
        <dbReference type="ChEBI" id="CHEBI:18420"/>
        <label>3</label>
    </ligand>
</feature>
<dbReference type="PIRSF" id="PIRSF005303">
    <property type="entry name" value="Thiam_monoph_kin"/>
    <property type="match status" value="1"/>
</dbReference>
<feature type="domain" description="PurM-like N-terminal" evidence="3">
    <location>
        <begin position="28"/>
        <end position="138"/>
    </location>
</feature>
<dbReference type="CDD" id="cd02194">
    <property type="entry name" value="ThiL"/>
    <property type="match status" value="1"/>
</dbReference>
<dbReference type="InterPro" id="IPR006283">
    <property type="entry name" value="ThiL-like"/>
</dbReference>
<dbReference type="SUPFAM" id="SSF55326">
    <property type="entry name" value="PurM N-terminal domain-like"/>
    <property type="match status" value="1"/>
</dbReference>
<organism evidence="5 6">
    <name type="scientific">Sedimenticola selenatireducens</name>
    <dbReference type="NCBI Taxonomy" id="191960"/>
    <lineage>
        <taxon>Bacteria</taxon>
        <taxon>Pseudomonadati</taxon>
        <taxon>Pseudomonadota</taxon>
        <taxon>Gammaproteobacteria</taxon>
        <taxon>Chromatiales</taxon>
        <taxon>Sedimenticolaceae</taxon>
        <taxon>Sedimenticola</taxon>
    </lineage>
</organism>
<feature type="binding site" evidence="2">
    <location>
        <position position="261"/>
    </location>
    <ligand>
        <name>substrate</name>
    </ligand>
</feature>
<dbReference type="HAMAP" id="MF_02128">
    <property type="entry name" value="TMP_kinase"/>
    <property type="match status" value="1"/>
</dbReference>
<comment type="caution">
    <text evidence="2">Lacks conserved residue(s) required for the propagation of feature annotation.</text>
</comment>
<evidence type="ECO:0000259" key="3">
    <source>
        <dbReference type="Pfam" id="PF00586"/>
    </source>
</evidence>
<dbReference type="InterPro" id="IPR036676">
    <property type="entry name" value="PurM-like_C_sf"/>
</dbReference>
<feature type="binding site" evidence="2">
    <location>
        <position position="45"/>
    </location>
    <ligand>
        <name>Mg(2+)</name>
        <dbReference type="ChEBI" id="CHEBI:18420"/>
        <label>4</label>
    </ligand>
</feature>
<feature type="binding site" evidence="2">
    <location>
        <position position="75"/>
    </location>
    <ligand>
        <name>Mg(2+)</name>
        <dbReference type="ChEBI" id="CHEBI:18420"/>
        <label>3</label>
    </ligand>
</feature>
<comment type="pathway">
    <text evidence="2">Cofactor biosynthesis; thiamine diphosphate biosynthesis; thiamine diphosphate from thiamine phosphate: step 1/1.</text>
</comment>
<dbReference type="RefSeq" id="WP_144360487.1">
    <property type="nucleotide sequence ID" value="NZ_VMNH01000031.1"/>
</dbReference>
<comment type="caution">
    <text evidence="5">The sequence shown here is derived from an EMBL/GenBank/DDBJ whole genome shotgun (WGS) entry which is preliminary data.</text>
</comment>
<keyword evidence="2" id="KW-0479">Metal-binding</keyword>
<dbReference type="OrthoDB" id="9802811at2"/>
<keyword evidence="6" id="KW-1185">Reference proteome</keyword>
<dbReference type="PANTHER" id="PTHR30270:SF0">
    <property type="entry name" value="THIAMINE-MONOPHOSPHATE KINASE"/>
    <property type="match status" value="1"/>
</dbReference>
<feature type="binding site" evidence="2">
    <location>
        <begin position="121"/>
        <end position="122"/>
    </location>
    <ligand>
        <name>ATP</name>
        <dbReference type="ChEBI" id="CHEBI:30616"/>
    </ligand>
</feature>
<comment type="miscellaneous">
    <text evidence="2">Reaction mechanism of ThiL seems to utilize a direct, inline transfer of the gamma-phosphate of ATP to TMP rather than a phosphorylated enzyme intermediate.</text>
</comment>
<dbReference type="Gene3D" id="3.90.650.10">
    <property type="entry name" value="PurM-like C-terminal domain"/>
    <property type="match status" value="1"/>
</dbReference>
<comment type="function">
    <text evidence="2">Catalyzes the ATP-dependent phosphorylation of thiamine-monophosphate (TMP) to form thiamine-pyrophosphate (TPP), the active form of vitamin B1.</text>
</comment>
<dbReference type="SUPFAM" id="SSF56042">
    <property type="entry name" value="PurM C-terminal domain-like"/>
    <property type="match status" value="1"/>
</dbReference>
<dbReference type="GO" id="GO:0009229">
    <property type="term" value="P:thiamine diphosphate biosynthetic process"/>
    <property type="evidence" value="ECO:0007669"/>
    <property type="project" value="UniProtKB-UniRule"/>
</dbReference>
<sequence length="323" mass="34632">MPASEFLLIDRYFSQLGVKRADVLLGIGDDCALLQVPEGQTLAVSIDTLVEGVHFFPDVDPESLGHKALAVNLSDLAAMGADPAWVTLALTLPQIDETWLEAFCCGFSTLAKRHRVQLVGGDTTRGPLTISVQVHGFVDPAMALRRDSARPGDLIYVTGTLGDAGLALLGKTEGLSLGEPQATLQQRLDWPEPRVGVSQTLRDLASAAIDISDGLLADLGHICQRSGVGAMLNLPEIPLSDPVKKHIQQTQKWSLPLSAGDDYELCLIVPAENQAELEERVPGLDVRISLVGQIESSSGIRCLDDTGAPIDIQSGGYDHFRDR</sequence>
<gene>
    <name evidence="2 5" type="primary">thiL</name>
    <name evidence="5" type="ORF">FHP88_18045</name>
</gene>
<reference evidence="5 6" key="1">
    <citation type="submission" date="2019-07" db="EMBL/GenBank/DDBJ databases">
        <title>The pathways for chlorine oxyanion respiration interact through the shared metabolite chlorate.</title>
        <authorList>
            <person name="Barnum T.P."/>
            <person name="Cheng Y."/>
            <person name="Hill K.A."/>
            <person name="Lucas L.N."/>
            <person name="Carlson H.K."/>
            <person name="Coates J.D."/>
        </authorList>
    </citation>
    <scope>NUCLEOTIDE SEQUENCE [LARGE SCALE GENOMIC DNA]</scope>
    <source>
        <strain evidence="5 6">BK-1</strain>
    </source>
</reference>
<evidence type="ECO:0000256" key="1">
    <source>
        <dbReference type="ARBA" id="ARBA00022977"/>
    </source>
</evidence>
<dbReference type="Gene3D" id="3.30.1330.10">
    <property type="entry name" value="PurM-like, N-terminal domain"/>
    <property type="match status" value="1"/>
</dbReference>
<keyword evidence="2" id="KW-0067">ATP-binding</keyword>
<feature type="binding site" evidence="2">
    <location>
        <position position="213"/>
    </location>
    <ligand>
        <name>Mg(2+)</name>
        <dbReference type="ChEBI" id="CHEBI:18420"/>
        <label>5</label>
    </ligand>
</feature>
<keyword evidence="2 5" id="KW-0808">Transferase</keyword>
<feature type="binding site" evidence="2">
    <location>
        <position position="54"/>
    </location>
    <ligand>
        <name>substrate</name>
    </ligand>
</feature>
<dbReference type="InterPro" id="IPR016188">
    <property type="entry name" value="PurM-like_N"/>
</dbReference>
<dbReference type="AlphaFoldDB" id="A0A558DLP4"/>
<dbReference type="Pfam" id="PF00586">
    <property type="entry name" value="AIRS"/>
    <property type="match status" value="1"/>
</dbReference>
<dbReference type="Pfam" id="PF02769">
    <property type="entry name" value="AIRS_C"/>
    <property type="match status" value="1"/>
</dbReference>
<feature type="binding site" evidence="2">
    <location>
        <position position="146"/>
    </location>
    <ligand>
        <name>ATP</name>
        <dbReference type="ChEBI" id="CHEBI:30616"/>
    </ligand>
</feature>
<accession>A0A558DLP4</accession>
<feature type="binding site" evidence="2">
    <location>
        <position position="122"/>
    </location>
    <ligand>
        <name>Mg(2+)</name>
        <dbReference type="ChEBI" id="CHEBI:18420"/>
        <label>1</label>
    </ligand>
</feature>
<dbReference type="NCBIfam" id="TIGR01379">
    <property type="entry name" value="thiL"/>
    <property type="match status" value="1"/>
</dbReference>
<feature type="binding site" evidence="2">
    <location>
        <position position="317"/>
    </location>
    <ligand>
        <name>substrate</name>
    </ligand>
</feature>
<dbReference type="Proteomes" id="UP000316649">
    <property type="component" value="Unassembled WGS sequence"/>
</dbReference>
<keyword evidence="2" id="KW-0460">Magnesium</keyword>
<feature type="binding site" evidence="2">
    <location>
        <position position="212"/>
    </location>
    <ligand>
        <name>ATP</name>
        <dbReference type="ChEBI" id="CHEBI:30616"/>
    </ligand>
</feature>
<dbReference type="InterPro" id="IPR010918">
    <property type="entry name" value="PurM-like_C_dom"/>
</dbReference>
<dbReference type="GO" id="GO:0009030">
    <property type="term" value="F:thiamine-phosphate kinase activity"/>
    <property type="evidence" value="ECO:0007669"/>
    <property type="project" value="UniProtKB-UniRule"/>
</dbReference>
<evidence type="ECO:0000313" key="6">
    <source>
        <dbReference type="Proteomes" id="UP000316649"/>
    </source>
</evidence>
<comment type="catalytic activity">
    <reaction evidence="2">
        <text>thiamine phosphate + ATP = thiamine diphosphate + ADP</text>
        <dbReference type="Rhea" id="RHEA:15913"/>
        <dbReference type="ChEBI" id="CHEBI:30616"/>
        <dbReference type="ChEBI" id="CHEBI:37575"/>
        <dbReference type="ChEBI" id="CHEBI:58937"/>
        <dbReference type="ChEBI" id="CHEBI:456216"/>
        <dbReference type="EC" id="2.7.4.16"/>
    </reaction>
</comment>
<protein>
    <recommendedName>
        <fullName evidence="2">Thiamine-monophosphate kinase</fullName>
        <shortName evidence="2">TMP kinase</shortName>
        <shortName evidence="2">Thiamine-phosphate kinase</shortName>
        <ecNumber evidence="2">2.7.4.16</ecNumber>
    </recommendedName>
</protein>
<keyword evidence="2 5" id="KW-0418">Kinase</keyword>
<keyword evidence="1 2" id="KW-0784">Thiamine biosynthesis</keyword>
<evidence type="ECO:0000256" key="2">
    <source>
        <dbReference type="HAMAP-Rule" id="MF_02128"/>
    </source>
</evidence>
<dbReference type="EC" id="2.7.4.16" evidence="2"/>
<comment type="similarity">
    <text evidence="2">Belongs to the thiamine-monophosphate kinase family.</text>
</comment>
<dbReference type="PANTHER" id="PTHR30270">
    <property type="entry name" value="THIAMINE-MONOPHOSPHATE KINASE"/>
    <property type="match status" value="1"/>
</dbReference>
<dbReference type="EMBL" id="VMNH01000031">
    <property type="protein sequence ID" value="TVO69549.1"/>
    <property type="molecule type" value="Genomic_DNA"/>
</dbReference>
<feature type="binding site" evidence="2">
    <location>
        <position position="47"/>
    </location>
    <ligand>
        <name>Mg(2+)</name>
        <dbReference type="ChEBI" id="CHEBI:18420"/>
        <label>2</label>
    </ligand>
</feature>
<feature type="binding site" evidence="2">
    <location>
        <position position="75"/>
    </location>
    <ligand>
        <name>Mg(2+)</name>
        <dbReference type="ChEBI" id="CHEBI:18420"/>
        <label>4</label>
    </ligand>
</feature>
<dbReference type="UniPathway" id="UPA00060">
    <property type="reaction ID" value="UER00142"/>
</dbReference>
<dbReference type="GO" id="GO:0005524">
    <property type="term" value="F:ATP binding"/>
    <property type="evidence" value="ECO:0007669"/>
    <property type="project" value="UniProtKB-UniRule"/>
</dbReference>
<feature type="binding site" evidence="2">
    <location>
        <position position="75"/>
    </location>
    <ligand>
        <name>Mg(2+)</name>
        <dbReference type="ChEBI" id="CHEBI:18420"/>
        <label>2</label>
    </ligand>
</feature>
<name>A0A558DLP4_9GAMM</name>
<evidence type="ECO:0000313" key="5">
    <source>
        <dbReference type="EMBL" id="TVO69549.1"/>
    </source>
</evidence>
<evidence type="ECO:0000259" key="4">
    <source>
        <dbReference type="Pfam" id="PF02769"/>
    </source>
</evidence>
<feature type="binding site" evidence="2">
    <location>
        <position position="47"/>
    </location>
    <ligand>
        <name>Mg(2+)</name>
        <dbReference type="ChEBI" id="CHEBI:18420"/>
        <label>1</label>
    </ligand>
</feature>
<proteinExistence type="inferred from homology"/>
<dbReference type="InterPro" id="IPR036921">
    <property type="entry name" value="PurM-like_N_sf"/>
</dbReference>
<dbReference type="GO" id="GO:0000287">
    <property type="term" value="F:magnesium ion binding"/>
    <property type="evidence" value="ECO:0007669"/>
    <property type="project" value="UniProtKB-UniRule"/>
</dbReference>
<dbReference type="GO" id="GO:0009228">
    <property type="term" value="P:thiamine biosynthetic process"/>
    <property type="evidence" value="ECO:0007669"/>
    <property type="project" value="UniProtKB-KW"/>
</dbReference>
<keyword evidence="2" id="KW-0547">Nucleotide-binding</keyword>
<feature type="binding site" evidence="2">
    <location>
        <position position="30"/>
    </location>
    <ligand>
        <name>Mg(2+)</name>
        <dbReference type="ChEBI" id="CHEBI:18420"/>
        <label>4</label>
    </ligand>
</feature>